<dbReference type="Proteomes" id="UP000555564">
    <property type="component" value="Unassembled WGS sequence"/>
</dbReference>
<evidence type="ECO:0000313" key="2">
    <source>
        <dbReference type="Proteomes" id="UP000555564"/>
    </source>
</evidence>
<proteinExistence type="predicted"/>
<protein>
    <submittedName>
        <fullName evidence="1">Uncharacterized protein</fullName>
    </submittedName>
</protein>
<dbReference type="AlphaFoldDB" id="A0A7X0IJE8"/>
<comment type="caution">
    <text evidence="1">The sequence shown here is derived from an EMBL/GenBank/DDBJ whole genome shotgun (WGS) entry which is preliminary data.</text>
</comment>
<reference evidence="1 2" key="1">
    <citation type="submission" date="2020-08" db="EMBL/GenBank/DDBJ databases">
        <title>Sequencing the genomes of 1000 actinobacteria strains.</title>
        <authorList>
            <person name="Klenk H.-P."/>
        </authorList>
    </citation>
    <scope>NUCLEOTIDE SEQUENCE [LARGE SCALE GENOMIC DNA]</scope>
    <source>
        <strain evidence="1 2">DSM 44936</strain>
    </source>
</reference>
<accession>A0A7X0IJE8</accession>
<sequence>MTSGNLADPAGVVPIVSWAPKACRHVAEVPGGVVMP</sequence>
<keyword evidence="2" id="KW-1185">Reference proteome</keyword>
<evidence type="ECO:0000313" key="1">
    <source>
        <dbReference type="EMBL" id="MBB6475093.1"/>
    </source>
</evidence>
<organism evidence="1 2">
    <name type="scientific">Sphaerisporangium rubeum</name>
    <dbReference type="NCBI Taxonomy" id="321317"/>
    <lineage>
        <taxon>Bacteria</taxon>
        <taxon>Bacillati</taxon>
        <taxon>Actinomycetota</taxon>
        <taxon>Actinomycetes</taxon>
        <taxon>Streptosporangiales</taxon>
        <taxon>Streptosporangiaceae</taxon>
        <taxon>Sphaerisporangium</taxon>
    </lineage>
</organism>
<dbReference type="EMBL" id="JACHIU010000001">
    <property type="protein sequence ID" value="MBB6475093.1"/>
    <property type="molecule type" value="Genomic_DNA"/>
</dbReference>
<gene>
    <name evidence="1" type="ORF">BJ992_004524</name>
</gene>
<name>A0A7X0IJE8_9ACTN</name>